<evidence type="ECO:0000313" key="4">
    <source>
        <dbReference type="Proteomes" id="UP000294847"/>
    </source>
</evidence>
<accession>A0A4P7N0E0</accession>
<organism evidence="3 4">
    <name type="scientific">Pyricularia oryzae</name>
    <name type="common">Rice blast fungus</name>
    <name type="synonym">Magnaporthe oryzae</name>
    <dbReference type="NCBI Taxonomy" id="318829"/>
    <lineage>
        <taxon>Eukaryota</taxon>
        <taxon>Fungi</taxon>
        <taxon>Dikarya</taxon>
        <taxon>Ascomycota</taxon>
        <taxon>Pezizomycotina</taxon>
        <taxon>Sordariomycetes</taxon>
        <taxon>Sordariomycetidae</taxon>
        <taxon>Magnaporthales</taxon>
        <taxon>Pyriculariaceae</taxon>
        <taxon>Pyricularia</taxon>
    </lineage>
</organism>
<name>A0A4P7N0E0_PYROR</name>
<evidence type="ECO:0000313" key="3">
    <source>
        <dbReference type="EMBL" id="QBZ53976.1"/>
    </source>
</evidence>
<protein>
    <submittedName>
        <fullName evidence="3">Uncharacterized protein</fullName>
    </submittedName>
</protein>
<evidence type="ECO:0000256" key="1">
    <source>
        <dbReference type="SAM" id="MobiDB-lite"/>
    </source>
</evidence>
<reference evidence="3 4" key="1">
    <citation type="journal article" date="2019" name="Mol. Biol. Evol.">
        <title>Blast fungal genomes show frequent chromosomal changes, gene gains and losses, and effector gene turnover.</title>
        <authorList>
            <person name="Gomez Luciano L.B."/>
            <person name="Jason Tsai I."/>
            <person name="Chuma I."/>
            <person name="Tosa Y."/>
            <person name="Chen Y.H."/>
            <person name="Li J.Y."/>
            <person name="Li M.Y."/>
            <person name="Jade Lu M.Y."/>
            <person name="Nakayashiki H."/>
            <person name="Li W.H."/>
        </authorList>
    </citation>
    <scope>NUCLEOTIDE SEQUENCE [LARGE SCALE GENOMIC DNA]</scope>
    <source>
        <strain evidence="3">MZ5-1-6</strain>
    </source>
</reference>
<sequence>MALKKFVFCHWLFFLGTNPGGNIARDGGQSDANSGRIA</sequence>
<dbReference type="EMBL" id="CP034204">
    <property type="protein sequence ID" value="QBZ53976.1"/>
    <property type="molecule type" value="Genomic_DNA"/>
</dbReference>
<dbReference type="AlphaFoldDB" id="A0A4P7N0E0"/>
<proteinExistence type="predicted"/>
<feature type="signal peptide" evidence="2">
    <location>
        <begin position="1"/>
        <end position="24"/>
    </location>
</feature>
<gene>
    <name evidence="3" type="ORF">PoMZ_09666</name>
</gene>
<feature type="region of interest" description="Disordered" evidence="1">
    <location>
        <begin position="19"/>
        <end position="38"/>
    </location>
</feature>
<feature type="chain" id="PRO_5020590525" evidence="2">
    <location>
        <begin position="25"/>
        <end position="38"/>
    </location>
</feature>
<keyword evidence="2" id="KW-0732">Signal</keyword>
<dbReference type="Proteomes" id="UP000294847">
    <property type="component" value="Chromosome 1"/>
</dbReference>
<evidence type="ECO:0000256" key="2">
    <source>
        <dbReference type="SAM" id="SignalP"/>
    </source>
</evidence>